<accession>A0ACC5U6Y3</accession>
<dbReference type="EMBL" id="JAHKPD010000011">
    <property type="protein sequence ID" value="MBU2950040.1"/>
    <property type="molecule type" value="Genomic_DNA"/>
</dbReference>
<organism evidence="1 2">
    <name type="scientific">Pseudotamlana agarivorans</name>
    <dbReference type="NCBI Taxonomy" id="481183"/>
    <lineage>
        <taxon>Bacteria</taxon>
        <taxon>Pseudomonadati</taxon>
        <taxon>Bacteroidota</taxon>
        <taxon>Flavobacteriia</taxon>
        <taxon>Flavobacteriales</taxon>
        <taxon>Flavobacteriaceae</taxon>
        <taxon>Pseudotamlana</taxon>
    </lineage>
</organism>
<keyword evidence="2" id="KW-1185">Reference proteome</keyword>
<dbReference type="Proteomes" id="UP001647509">
    <property type="component" value="Unassembled WGS sequence"/>
</dbReference>
<evidence type="ECO:0000313" key="1">
    <source>
        <dbReference type="EMBL" id="MBU2950040.1"/>
    </source>
</evidence>
<name>A0ACC5U6Y3_9FLAO</name>
<proteinExistence type="predicted"/>
<protein>
    <submittedName>
        <fullName evidence="1">Peptidase S41</fullName>
    </submittedName>
</protein>
<comment type="caution">
    <text evidence="1">The sequence shown here is derived from an EMBL/GenBank/DDBJ whole genome shotgun (WGS) entry which is preliminary data.</text>
</comment>
<sequence>MKQIKLITFLTLTICLFNLTLSCSKTDDVIDVVEEVIPPEENETEQPIVLSNEVNDFVWLGLNEVYLWQNEIANLADDKFSNTDEYYTFLNTYDTPENLFEDLLYKRGDVDKFSFIVDDYRALNNAFQGISKSNGLDIGLVRLGNTNDIFGFVSYVANNSDAASKDIKRGDFFLSVDNQQLTVDNYGDLLFGDNASYTLGMATITNNTIEHNGKNISLTKTEFTESPIHISKVIETQGIKVGYLMYNSFIANFDNDLNTAITDLKSQGITELVLDLRYNPGGRVTSALALCSMITGQFNGDVLIKEQWNTKYQSYFEQEDPEYLINRFPNALLDGTSISSLNLNKVYILTTDGTASASELIINGLDPYIDVVQIGTNTTGKYTASVTLYDSENFGETNANPNHTYALQPLVYKSANVNGVSDYFNGLTPDYLMTYQTSTGATAEGENLLNLGTLGDINEPFLAKALSLITGTTTKASQANKAFIGLDVKHIGGSKDFNPLRNGMYTTLKIN</sequence>
<evidence type="ECO:0000313" key="2">
    <source>
        <dbReference type="Proteomes" id="UP001647509"/>
    </source>
</evidence>
<reference evidence="1" key="1">
    <citation type="submission" date="2021-05" db="EMBL/GenBank/DDBJ databases">
        <title>Draft genomes of bacteria isolated from model marine particles.</title>
        <authorList>
            <person name="Datta M.S."/>
            <person name="Schwartzman J.A."/>
            <person name="Enke T.N."/>
            <person name="Saavedra J."/>
            <person name="Cermak N."/>
            <person name="Cordero O.X."/>
        </authorList>
    </citation>
    <scope>NUCLEOTIDE SEQUENCE</scope>
    <source>
        <strain evidence="1">I2M19</strain>
    </source>
</reference>
<gene>
    <name evidence="1" type="ORF">KO493_04945</name>
</gene>